<dbReference type="InterPro" id="IPR047893">
    <property type="entry name" value="ASHR3-like_SET"/>
</dbReference>
<comment type="caution">
    <text evidence="12">The sequence shown here is derived from an EMBL/GenBank/DDBJ whole genome shotgun (WGS) entry which is preliminary data.</text>
</comment>
<dbReference type="Gene3D" id="2.170.270.10">
    <property type="entry name" value="SET domain"/>
    <property type="match status" value="1"/>
</dbReference>
<protein>
    <submittedName>
        <fullName evidence="12">Uncharacterized protein</fullName>
    </submittedName>
</protein>
<dbReference type="GO" id="GO:0032259">
    <property type="term" value="P:methylation"/>
    <property type="evidence" value="ECO:0007669"/>
    <property type="project" value="UniProtKB-KW"/>
</dbReference>
<dbReference type="CDD" id="cd19175">
    <property type="entry name" value="SET_ASHR3-like"/>
    <property type="match status" value="1"/>
</dbReference>
<evidence type="ECO:0000259" key="9">
    <source>
        <dbReference type="PROSITE" id="PS50280"/>
    </source>
</evidence>
<dbReference type="GO" id="GO:0005634">
    <property type="term" value="C:nucleus"/>
    <property type="evidence" value="ECO:0007669"/>
    <property type="project" value="UniProtKB-SubCell"/>
</dbReference>
<dbReference type="FunFam" id="2.170.270.10:FF:000043">
    <property type="entry name" value="Histone-lysine N-methyltransferase"/>
    <property type="match status" value="1"/>
</dbReference>
<keyword evidence="7" id="KW-0539">Nucleus</keyword>
<dbReference type="SMART" id="SM00317">
    <property type="entry name" value="SET"/>
    <property type="match status" value="1"/>
</dbReference>
<dbReference type="PROSITE" id="PS50280">
    <property type="entry name" value="SET"/>
    <property type="match status" value="1"/>
</dbReference>
<evidence type="ECO:0000256" key="5">
    <source>
        <dbReference type="ARBA" id="ARBA00022679"/>
    </source>
</evidence>
<name>A0AAV3Q8B2_LITER</name>
<evidence type="ECO:0000259" key="11">
    <source>
        <dbReference type="PROSITE" id="PS51215"/>
    </source>
</evidence>
<accession>A0AAV3Q8B2</accession>
<dbReference type="EMBL" id="BAABME010003604">
    <property type="protein sequence ID" value="GAA0159448.1"/>
    <property type="molecule type" value="Genomic_DNA"/>
</dbReference>
<keyword evidence="6" id="KW-0949">S-adenosyl-L-methionine</keyword>
<evidence type="ECO:0000256" key="6">
    <source>
        <dbReference type="ARBA" id="ARBA00022691"/>
    </source>
</evidence>
<dbReference type="Pfam" id="PF00856">
    <property type="entry name" value="SET"/>
    <property type="match status" value="1"/>
</dbReference>
<feature type="domain" description="SET" evidence="9">
    <location>
        <begin position="459"/>
        <end position="576"/>
    </location>
</feature>
<feature type="domain" description="AWS" evidence="11">
    <location>
        <begin position="415"/>
        <end position="459"/>
    </location>
</feature>
<dbReference type="GO" id="GO:0005694">
    <property type="term" value="C:chromosome"/>
    <property type="evidence" value="ECO:0007669"/>
    <property type="project" value="UniProtKB-SubCell"/>
</dbReference>
<keyword evidence="4" id="KW-0489">Methyltransferase</keyword>
<keyword evidence="13" id="KW-1185">Reference proteome</keyword>
<comment type="subcellular location">
    <subcellularLocation>
        <location evidence="2">Chromosome</location>
    </subcellularLocation>
    <subcellularLocation>
        <location evidence="1">Nucleus</location>
    </subcellularLocation>
</comment>
<dbReference type="PROSITE" id="PS51578">
    <property type="entry name" value="SAM_MT43_SET2_2"/>
    <property type="match status" value="1"/>
</dbReference>
<evidence type="ECO:0000259" key="10">
    <source>
        <dbReference type="PROSITE" id="PS50868"/>
    </source>
</evidence>
<keyword evidence="5" id="KW-0808">Transferase</keyword>
<reference evidence="12 13" key="1">
    <citation type="submission" date="2024-01" db="EMBL/GenBank/DDBJ databases">
        <title>The complete chloroplast genome sequence of Lithospermum erythrorhizon: insights into the phylogenetic relationship among Boraginaceae species and the maternal lineages of purple gromwells.</title>
        <authorList>
            <person name="Okada T."/>
            <person name="Watanabe K."/>
        </authorList>
    </citation>
    <scope>NUCLEOTIDE SEQUENCE [LARGE SCALE GENOMIC DNA]</scope>
</reference>
<feature type="compositionally biased region" description="Low complexity" evidence="8">
    <location>
        <begin position="95"/>
        <end position="115"/>
    </location>
</feature>
<dbReference type="AlphaFoldDB" id="A0AAV3Q8B2"/>
<dbReference type="PROSITE" id="PS50868">
    <property type="entry name" value="POST_SET"/>
    <property type="match status" value="1"/>
</dbReference>
<evidence type="ECO:0000256" key="3">
    <source>
        <dbReference type="ARBA" id="ARBA00022454"/>
    </source>
</evidence>
<dbReference type="SMART" id="SM00508">
    <property type="entry name" value="PostSET"/>
    <property type="match status" value="1"/>
</dbReference>
<evidence type="ECO:0000256" key="1">
    <source>
        <dbReference type="ARBA" id="ARBA00004123"/>
    </source>
</evidence>
<dbReference type="Proteomes" id="UP001454036">
    <property type="component" value="Unassembled WGS sequence"/>
</dbReference>
<dbReference type="GO" id="GO:0042054">
    <property type="term" value="F:histone methyltransferase activity"/>
    <property type="evidence" value="ECO:0007669"/>
    <property type="project" value="InterPro"/>
</dbReference>
<evidence type="ECO:0000256" key="4">
    <source>
        <dbReference type="ARBA" id="ARBA00022603"/>
    </source>
</evidence>
<evidence type="ECO:0000313" key="12">
    <source>
        <dbReference type="EMBL" id="GAA0159448.1"/>
    </source>
</evidence>
<evidence type="ECO:0000256" key="8">
    <source>
        <dbReference type="SAM" id="MobiDB-lite"/>
    </source>
</evidence>
<organism evidence="12 13">
    <name type="scientific">Lithospermum erythrorhizon</name>
    <name type="common">Purple gromwell</name>
    <name type="synonym">Lithospermum officinale var. erythrorhizon</name>
    <dbReference type="NCBI Taxonomy" id="34254"/>
    <lineage>
        <taxon>Eukaryota</taxon>
        <taxon>Viridiplantae</taxon>
        <taxon>Streptophyta</taxon>
        <taxon>Embryophyta</taxon>
        <taxon>Tracheophyta</taxon>
        <taxon>Spermatophyta</taxon>
        <taxon>Magnoliopsida</taxon>
        <taxon>eudicotyledons</taxon>
        <taxon>Gunneridae</taxon>
        <taxon>Pentapetalae</taxon>
        <taxon>asterids</taxon>
        <taxon>lamiids</taxon>
        <taxon>Boraginales</taxon>
        <taxon>Boraginaceae</taxon>
        <taxon>Boraginoideae</taxon>
        <taxon>Lithospermeae</taxon>
        <taxon>Lithospermum</taxon>
    </lineage>
</organism>
<keyword evidence="3" id="KW-0158">Chromosome</keyword>
<evidence type="ECO:0000313" key="13">
    <source>
        <dbReference type="Proteomes" id="UP001454036"/>
    </source>
</evidence>
<feature type="region of interest" description="Disordered" evidence="8">
    <location>
        <begin position="1"/>
        <end position="126"/>
    </location>
</feature>
<dbReference type="InterPro" id="IPR006560">
    <property type="entry name" value="AWS_dom"/>
</dbReference>
<dbReference type="InterPro" id="IPR001214">
    <property type="entry name" value="SET_dom"/>
</dbReference>
<proteinExistence type="predicted"/>
<evidence type="ECO:0000256" key="2">
    <source>
        <dbReference type="ARBA" id="ARBA00004286"/>
    </source>
</evidence>
<feature type="compositionally biased region" description="Pro residues" evidence="8">
    <location>
        <begin position="9"/>
        <end position="54"/>
    </location>
</feature>
<feature type="compositionally biased region" description="Polar residues" evidence="8">
    <location>
        <begin position="60"/>
        <end position="73"/>
    </location>
</feature>
<dbReference type="InterPro" id="IPR050777">
    <property type="entry name" value="SET2_Histone-Lys_MeTrsfase"/>
</dbReference>
<gene>
    <name evidence="12" type="ORF">LIER_16218</name>
</gene>
<dbReference type="PANTHER" id="PTHR22884">
    <property type="entry name" value="SET DOMAIN PROTEINS"/>
    <property type="match status" value="1"/>
</dbReference>
<dbReference type="PROSITE" id="PS51215">
    <property type="entry name" value="AWS"/>
    <property type="match status" value="1"/>
</dbReference>
<evidence type="ECO:0000256" key="7">
    <source>
        <dbReference type="ARBA" id="ARBA00023242"/>
    </source>
</evidence>
<dbReference type="SUPFAM" id="SSF82199">
    <property type="entry name" value="SET domain"/>
    <property type="match status" value="1"/>
</dbReference>
<feature type="compositionally biased region" description="Polar residues" evidence="8">
    <location>
        <begin position="84"/>
        <end position="94"/>
    </location>
</feature>
<dbReference type="InterPro" id="IPR025787">
    <property type="entry name" value="Hist-Lys_N-MeTrfase_SET2_plant"/>
</dbReference>
<sequence length="627" mass="70176">MPDMANLLHPPPPPPPPPSPPPPQSTLPPPKSTLPPPQSKIPPPKSTIPPPHSTLPPSDLTLSISQSTFAPPQSTLPPPHSELPSPQSTLPQPRSTLLSPQSTLPPSQSAIAPPQSTLPPPQSTLYPLQSTLALPHTPAQMSDDSALNLLVKAAENGQSKWDNNKNGVIKSLKQSCSNGGIGKRLEEHVEDWVKRRIQAGVPKNKCFFPFLTKAPKLVDCYHCGRVIYPGDKLKCAVHGCEVVFHLKCGHKIIGSTSLKEFKCPQHACYLCGKKNYLWRCIKCHMAMHDKCTAFPEHVSHLLDQPGRIICWRHPTDFQPVKLQRKTLHQSLCEQACMSLINLHSDRCILFDQQHALTANSIEDLFDQLPIPSVGEEFKIDINWKDSVETTSEPPPYFYTKRNIYLIKKKRESIGADTGCTSCRGSKCTDGCVCRVQSISCSKACRCSDKCTNRPFRKEKNIKIVQTEFCGWGVVAAELIHRGDFIIEYVGEVIDDALCEKRFWDMKYKGVSNFYMCEIRKDFTIDATFKGNFSRFLNHSCDPNCKLEKWDVEGEIRVGVFAARSIEVGEALTYDYRFVQFGDEVKCHCGASNCQGYIGTKKKTTVMEFQWGLKRKRTSTTFSDIIKS</sequence>
<feature type="domain" description="Post-SET" evidence="10">
    <location>
        <begin position="582"/>
        <end position="598"/>
    </location>
</feature>
<dbReference type="InterPro" id="IPR046341">
    <property type="entry name" value="SET_dom_sf"/>
</dbReference>
<dbReference type="InterPro" id="IPR003616">
    <property type="entry name" value="Post-SET_dom"/>
</dbReference>